<dbReference type="Pfam" id="PF05699">
    <property type="entry name" value="Dimer_Tnp_hAT"/>
    <property type="match status" value="1"/>
</dbReference>
<organism evidence="2 3">
    <name type="scientific">Phytophthora megakarya</name>
    <dbReference type="NCBI Taxonomy" id="4795"/>
    <lineage>
        <taxon>Eukaryota</taxon>
        <taxon>Sar</taxon>
        <taxon>Stramenopiles</taxon>
        <taxon>Oomycota</taxon>
        <taxon>Peronosporomycetes</taxon>
        <taxon>Peronosporales</taxon>
        <taxon>Peronosporaceae</taxon>
        <taxon>Phytophthora</taxon>
    </lineage>
</organism>
<dbReference type="InterPro" id="IPR008906">
    <property type="entry name" value="HATC_C_dom"/>
</dbReference>
<accession>A0A225V3Y7</accession>
<reference evidence="3" key="1">
    <citation type="submission" date="2017-03" db="EMBL/GenBank/DDBJ databases">
        <title>Phytopthora megakarya and P. palmivora, two closely related causual agents of cacao black pod achieved similar genome size and gene model numbers by different mechanisms.</title>
        <authorList>
            <person name="Ali S."/>
            <person name="Shao J."/>
            <person name="Larry D.J."/>
            <person name="Kronmiller B."/>
            <person name="Shen D."/>
            <person name="Strem M.D."/>
            <person name="Melnick R.L."/>
            <person name="Guiltinan M.J."/>
            <person name="Tyler B.M."/>
            <person name="Meinhardt L.W."/>
            <person name="Bailey B.A."/>
        </authorList>
    </citation>
    <scope>NUCLEOTIDE SEQUENCE [LARGE SCALE GENOMIC DNA]</scope>
    <source>
        <strain evidence="3">zdho120</strain>
    </source>
</reference>
<dbReference type="EMBL" id="NBNE01007974">
    <property type="protein sequence ID" value="OWZ00015.1"/>
    <property type="molecule type" value="Genomic_DNA"/>
</dbReference>
<feature type="non-terminal residue" evidence="2">
    <location>
        <position position="1"/>
    </location>
</feature>
<proteinExistence type="predicted"/>
<evidence type="ECO:0000313" key="2">
    <source>
        <dbReference type="EMBL" id="OWZ00015.1"/>
    </source>
</evidence>
<dbReference type="GO" id="GO:0046983">
    <property type="term" value="F:protein dimerization activity"/>
    <property type="evidence" value="ECO:0007669"/>
    <property type="project" value="InterPro"/>
</dbReference>
<keyword evidence="3" id="KW-1185">Reference proteome</keyword>
<name>A0A225V3Y7_9STRA</name>
<dbReference type="AlphaFoldDB" id="A0A225V3Y7"/>
<feature type="domain" description="HAT C-terminal dimerisation" evidence="1">
    <location>
        <begin position="4"/>
        <end position="71"/>
    </location>
</feature>
<gene>
    <name evidence="2" type="ORF">PHMEG_00028886</name>
</gene>
<evidence type="ECO:0000259" key="1">
    <source>
        <dbReference type="Pfam" id="PF05699"/>
    </source>
</evidence>
<dbReference type="InterPro" id="IPR012337">
    <property type="entry name" value="RNaseH-like_sf"/>
</dbReference>
<comment type="caution">
    <text evidence="2">The sequence shown here is derived from an EMBL/GenBank/DDBJ whole genome shotgun (WGS) entry which is preliminary data.</text>
</comment>
<dbReference type="Proteomes" id="UP000198211">
    <property type="component" value="Unassembled WGS sequence"/>
</dbReference>
<evidence type="ECO:0000313" key="3">
    <source>
        <dbReference type="Proteomes" id="UP000198211"/>
    </source>
</evidence>
<dbReference type="SUPFAM" id="SSF53098">
    <property type="entry name" value="Ribonuclease H-like"/>
    <property type="match status" value="1"/>
</dbReference>
<dbReference type="OrthoDB" id="120088at2759"/>
<protein>
    <recommendedName>
        <fullName evidence="1">HAT C-terminal dimerisation domain-containing protein</fullName>
    </recommendedName>
</protein>
<sequence>LCQHIDVCRWFFEVGEKHFPSIAKFARVWLGRSSSTAYQERVFSTGSYVMSPLRTRTDNERAQKQLILRHNRLEIRRMQESKLGLW</sequence>